<protein>
    <submittedName>
        <fullName evidence="2">Uncharacterized protein</fullName>
    </submittedName>
</protein>
<feature type="signal peptide" evidence="1">
    <location>
        <begin position="1"/>
        <end position="34"/>
    </location>
</feature>
<gene>
    <name evidence="2" type="ORF">GCM10010334_71430</name>
</gene>
<comment type="caution">
    <text evidence="2">The sequence shown here is derived from an EMBL/GenBank/DDBJ whole genome shotgun (WGS) entry which is preliminary data.</text>
</comment>
<dbReference type="AlphaFoldDB" id="A0A919CDV5"/>
<proteinExistence type="predicted"/>
<sequence length="105" mass="11232">MTSERSQSFSRVIKYVTAGLATGALLLTGGVAQADEDDPVRAEQARQHTAAAGQNLMREHADTAQRPGEAPVLLAPRRPGREVPIEVDFTANEDSKTAMLDVESS</sequence>
<feature type="chain" id="PRO_5037621419" evidence="1">
    <location>
        <begin position="35"/>
        <end position="105"/>
    </location>
</feature>
<organism evidence="2 3">
    <name type="scientific">Streptomyces finlayi</name>
    <dbReference type="NCBI Taxonomy" id="67296"/>
    <lineage>
        <taxon>Bacteria</taxon>
        <taxon>Bacillati</taxon>
        <taxon>Actinomycetota</taxon>
        <taxon>Actinomycetes</taxon>
        <taxon>Kitasatosporales</taxon>
        <taxon>Streptomycetaceae</taxon>
        <taxon>Streptomyces</taxon>
    </lineage>
</organism>
<reference evidence="2" key="1">
    <citation type="journal article" date="2014" name="Int. J. Syst. Evol. Microbiol.">
        <title>Complete genome sequence of Corynebacterium casei LMG S-19264T (=DSM 44701T), isolated from a smear-ripened cheese.</title>
        <authorList>
            <consortium name="US DOE Joint Genome Institute (JGI-PGF)"/>
            <person name="Walter F."/>
            <person name="Albersmeier A."/>
            <person name="Kalinowski J."/>
            <person name="Ruckert C."/>
        </authorList>
    </citation>
    <scope>NUCLEOTIDE SEQUENCE</scope>
    <source>
        <strain evidence="2">JCM 4637</strain>
    </source>
</reference>
<dbReference type="Proteomes" id="UP000638353">
    <property type="component" value="Unassembled WGS sequence"/>
</dbReference>
<accession>A0A919CDV5</accession>
<evidence type="ECO:0000313" key="2">
    <source>
        <dbReference type="EMBL" id="GHD13367.1"/>
    </source>
</evidence>
<evidence type="ECO:0000256" key="1">
    <source>
        <dbReference type="SAM" id="SignalP"/>
    </source>
</evidence>
<dbReference type="EMBL" id="BMVC01000019">
    <property type="protein sequence ID" value="GHD13367.1"/>
    <property type="molecule type" value="Genomic_DNA"/>
</dbReference>
<name>A0A919CDV5_9ACTN</name>
<keyword evidence="1" id="KW-0732">Signal</keyword>
<reference evidence="2" key="2">
    <citation type="submission" date="2020-09" db="EMBL/GenBank/DDBJ databases">
        <authorList>
            <person name="Sun Q."/>
            <person name="Ohkuma M."/>
        </authorList>
    </citation>
    <scope>NUCLEOTIDE SEQUENCE</scope>
    <source>
        <strain evidence="2">JCM 4637</strain>
    </source>
</reference>
<evidence type="ECO:0000313" key="3">
    <source>
        <dbReference type="Proteomes" id="UP000638353"/>
    </source>
</evidence>